<dbReference type="Proteomes" id="UP001280121">
    <property type="component" value="Unassembled WGS sequence"/>
</dbReference>
<gene>
    <name evidence="1" type="ORF">Ddye_027478</name>
</gene>
<proteinExistence type="predicted"/>
<keyword evidence="2" id="KW-1185">Reference proteome</keyword>
<comment type="caution">
    <text evidence="1">The sequence shown here is derived from an EMBL/GenBank/DDBJ whole genome shotgun (WGS) entry which is preliminary data.</text>
</comment>
<accession>A0AAD9TPZ6</accession>
<sequence>MEISILKKSRVLLNWEDIQKMNVACDVMRLSPLSQGSFRDALSSLVSPFPKGWKASSLPSRVFSLTENRAGPKISEAQANYKIEAPKSRLSIY</sequence>
<dbReference type="EMBL" id="JANJYI010000008">
    <property type="protein sequence ID" value="KAK2639683.1"/>
    <property type="molecule type" value="Genomic_DNA"/>
</dbReference>
<reference evidence="1" key="1">
    <citation type="journal article" date="2023" name="Plant J.">
        <title>Genome sequences and population genomics provide insights into the demographic history, inbreeding, and mutation load of two 'living fossil' tree species of Dipteronia.</title>
        <authorList>
            <person name="Feng Y."/>
            <person name="Comes H.P."/>
            <person name="Chen J."/>
            <person name="Zhu S."/>
            <person name="Lu R."/>
            <person name="Zhang X."/>
            <person name="Li P."/>
            <person name="Qiu J."/>
            <person name="Olsen K.M."/>
            <person name="Qiu Y."/>
        </authorList>
    </citation>
    <scope>NUCLEOTIDE SEQUENCE</scope>
    <source>
        <strain evidence="1">KIB01</strain>
    </source>
</reference>
<organism evidence="1 2">
    <name type="scientific">Dipteronia dyeriana</name>
    <dbReference type="NCBI Taxonomy" id="168575"/>
    <lineage>
        <taxon>Eukaryota</taxon>
        <taxon>Viridiplantae</taxon>
        <taxon>Streptophyta</taxon>
        <taxon>Embryophyta</taxon>
        <taxon>Tracheophyta</taxon>
        <taxon>Spermatophyta</taxon>
        <taxon>Magnoliopsida</taxon>
        <taxon>eudicotyledons</taxon>
        <taxon>Gunneridae</taxon>
        <taxon>Pentapetalae</taxon>
        <taxon>rosids</taxon>
        <taxon>malvids</taxon>
        <taxon>Sapindales</taxon>
        <taxon>Sapindaceae</taxon>
        <taxon>Hippocastanoideae</taxon>
        <taxon>Acereae</taxon>
        <taxon>Dipteronia</taxon>
    </lineage>
</organism>
<evidence type="ECO:0000313" key="2">
    <source>
        <dbReference type="Proteomes" id="UP001280121"/>
    </source>
</evidence>
<name>A0AAD9TPZ6_9ROSI</name>
<evidence type="ECO:0000313" key="1">
    <source>
        <dbReference type="EMBL" id="KAK2639683.1"/>
    </source>
</evidence>
<protein>
    <submittedName>
        <fullName evidence="1">Uncharacterized protein</fullName>
    </submittedName>
</protein>
<dbReference type="AlphaFoldDB" id="A0AAD9TPZ6"/>